<organism evidence="1 2">
    <name type="scientific">Choiromyces venosus 120613-1</name>
    <dbReference type="NCBI Taxonomy" id="1336337"/>
    <lineage>
        <taxon>Eukaryota</taxon>
        <taxon>Fungi</taxon>
        <taxon>Dikarya</taxon>
        <taxon>Ascomycota</taxon>
        <taxon>Pezizomycotina</taxon>
        <taxon>Pezizomycetes</taxon>
        <taxon>Pezizales</taxon>
        <taxon>Tuberaceae</taxon>
        <taxon>Choiromyces</taxon>
    </lineage>
</organism>
<sequence>MVGGHAEALLGNFRGTGQHWGSSCGPAPESSRSLVTWFRGGFLLSGSVCKMMSGSLMKYLWQVAPR</sequence>
<name>A0A3N4J419_9PEZI</name>
<evidence type="ECO:0000313" key="2">
    <source>
        <dbReference type="Proteomes" id="UP000276215"/>
    </source>
</evidence>
<dbReference type="AlphaFoldDB" id="A0A3N4J419"/>
<protein>
    <submittedName>
        <fullName evidence="1">Uncharacterized protein</fullName>
    </submittedName>
</protein>
<gene>
    <name evidence="1" type="ORF">L873DRAFT_262973</name>
</gene>
<reference evidence="1 2" key="1">
    <citation type="journal article" date="2018" name="Nat. Ecol. Evol.">
        <title>Pezizomycetes genomes reveal the molecular basis of ectomycorrhizal truffle lifestyle.</title>
        <authorList>
            <person name="Murat C."/>
            <person name="Payen T."/>
            <person name="Noel B."/>
            <person name="Kuo A."/>
            <person name="Morin E."/>
            <person name="Chen J."/>
            <person name="Kohler A."/>
            <person name="Krizsan K."/>
            <person name="Balestrini R."/>
            <person name="Da Silva C."/>
            <person name="Montanini B."/>
            <person name="Hainaut M."/>
            <person name="Levati E."/>
            <person name="Barry K.W."/>
            <person name="Belfiori B."/>
            <person name="Cichocki N."/>
            <person name="Clum A."/>
            <person name="Dockter R.B."/>
            <person name="Fauchery L."/>
            <person name="Guy J."/>
            <person name="Iotti M."/>
            <person name="Le Tacon F."/>
            <person name="Lindquist E.A."/>
            <person name="Lipzen A."/>
            <person name="Malagnac F."/>
            <person name="Mello A."/>
            <person name="Molinier V."/>
            <person name="Miyauchi S."/>
            <person name="Poulain J."/>
            <person name="Riccioni C."/>
            <person name="Rubini A."/>
            <person name="Sitrit Y."/>
            <person name="Splivallo R."/>
            <person name="Traeger S."/>
            <person name="Wang M."/>
            <person name="Zifcakova L."/>
            <person name="Wipf D."/>
            <person name="Zambonelli A."/>
            <person name="Paolocci F."/>
            <person name="Nowrousian M."/>
            <person name="Ottonello S."/>
            <person name="Baldrian P."/>
            <person name="Spatafora J.W."/>
            <person name="Henrissat B."/>
            <person name="Nagy L.G."/>
            <person name="Aury J.M."/>
            <person name="Wincker P."/>
            <person name="Grigoriev I.V."/>
            <person name="Bonfante P."/>
            <person name="Martin F.M."/>
        </authorList>
    </citation>
    <scope>NUCLEOTIDE SEQUENCE [LARGE SCALE GENOMIC DNA]</scope>
    <source>
        <strain evidence="1 2">120613-1</strain>
    </source>
</reference>
<dbReference type="Proteomes" id="UP000276215">
    <property type="component" value="Unassembled WGS sequence"/>
</dbReference>
<dbReference type="EMBL" id="ML120486">
    <property type="protein sequence ID" value="RPA91848.1"/>
    <property type="molecule type" value="Genomic_DNA"/>
</dbReference>
<accession>A0A3N4J419</accession>
<evidence type="ECO:0000313" key="1">
    <source>
        <dbReference type="EMBL" id="RPA91848.1"/>
    </source>
</evidence>
<proteinExistence type="predicted"/>
<keyword evidence="2" id="KW-1185">Reference proteome</keyword>